<evidence type="ECO:0000313" key="1">
    <source>
        <dbReference type="EMBL" id="SES08492.1"/>
    </source>
</evidence>
<reference evidence="2" key="1">
    <citation type="submission" date="2016-10" db="EMBL/GenBank/DDBJ databases">
        <authorList>
            <person name="Varghese N."/>
            <person name="Submissions S."/>
        </authorList>
    </citation>
    <scope>NUCLEOTIDE SEQUENCE [LARGE SCALE GENOMIC DNA]</scope>
    <source>
        <strain evidence="2">DSM 20524</strain>
    </source>
</reference>
<evidence type="ECO:0000313" key="2">
    <source>
        <dbReference type="Proteomes" id="UP000198929"/>
    </source>
</evidence>
<keyword evidence="2" id="KW-1185">Reference proteome</keyword>
<dbReference type="AlphaFoldDB" id="A0A1H9UGK2"/>
<dbReference type="RefSeq" id="WP_092259303.1">
    <property type="nucleotide sequence ID" value="NZ_CP047199.1"/>
</dbReference>
<protein>
    <recommendedName>
        <fullName evidence="3">DUF2470 domain-containing protein</fullName>
    </recommendedName>
</protein>
<proteinExistence type="predicted"/>
<dbReference type="Proteomes" id="UP000198929">
    <property type="component" value="Unassembled WGS sequence"/>
</dbReference>
<name>A0A1H9UGK2_9CORY</name>
<accession>A0A1H9UGK2</accession>
<organism evidence="1 2">
    <name type="scientific">Corynebacterium cystitidis DSM 20524</name>
    <dbReference type="NCBI Taxonomy" id="1121357"/>
    <lineage>
        <taxon>Bacteria</taxon>
        <taxon>Bacillati</taxon>
        <taxon>Actinomycetota</taxon>
        <taxon>Actinomycetes</taxon>
        <taxon>Mycobacteriales</taxon>
        <taxon>Corynebacteriaceae</taxon>
        <taxon>Corynebacterium</taxon>
    </lineage>
</organism>
<gene>
    <name evidence="1" type="ORF">SAMN05661109_01782</name>
</gene>
<evidence type="ECO:0008006" key="3">
    <source>
        <dbReference type="Google" id="ProtNLM"/>
    </source>
</evidence>
<dbReference type="EMBL" id="FOGQ01000008">
    <property type="protein sequence ID" value="SES08492.1"/>
    <property type="molecule type" value="Genomic_DNA"/>
</dbReference>
<sequence>MRDKSLRAQAARTVLPHIGGTESAKRPELLAMSLAARMVAGMGDMSLVDYADGQNRQISVAAHGLNAYGQWLVSCDMSELGHVLPTEVRVDVTLQAPHFQMVVTAASLHAIGAIEWVSTSGPWITGVVDPSSVHLHYVAGTCAFDFDEVVRHVSRQPALSMDRLGQYDVAGALSEEDLAQLVQGVRRGVVAGEVYPPMMHPVCEHLRNRSFVVDVCEVGITVLHMTNDARIAAYVTFDSPARSLENLSATLEGLVAQASA</sequence>